<evidence type="ECO:0000256" key="2">
    <source>
        <dbReference type="ARBA" id="ARBA00023015"/>
    </source>
</evidence>
<reference evidence="8 9" key="1">
    <citation type="journal article" date="2018" name="Nat. Genet.">
        <title>The Rosa genome provides new insights in the design of modern roses.</title>
        <authorList>
            <person name="Bendahmane M."/>
        </authorList>
    </citation>
    <scope>NUCLEOTIDE SEQUENCE [LARGE SCALE GENOMIC DNA]</scope>
    <source>
        <strain evidence="9">cv. Old Blush</strain>
    </source>
</reference>
<keyword evidence="4" id="KW-0804">Transcription</keyword>
<accession>A0A2P6RC17</accession>
<dbReference type="InterPro" id="IPR002100">
    <property type="entry name" value="TF_MADSbox"/>
</dbReference>
<dbReference type="InterPro" id="IPR036879">
    <property type="entry name" value="TF_MADSbox_sf"/>
</dbReference>
<comment type="subcellular location">
    <subcellularLocation>
        <location evidence="1">Nucleus</location>
    </subcellularLocation>
</comment>
<evidence type="ECO:0000256" key="5">
    <source>
        <dbReference type="ARBA" id="ARBA00023242"/>
    </source>
</evidence>
<dbReference type="Proteomes" id="UP000238479">
    <property type="component" value="Chromosome 3"/>
</dbReference>
<protein>
    <submittedName>
        <fullName evidence="8">Putative transcription factor MADS-MIKC family</fullName>
    </submittedName>
</protein>
<organism evidence="8 9">
    <name type="scientific">Rosa chinensis</name>
    <name type="common">China rose</name>
    <dbReference type="NCBI Taxonomy" id="74649"/>
    <lineage>
        <taxon>Eukaryota</taxon>
        <taxon>Viridiplantae</taxon>
        <taxon>Streptophyta</taxon>
        <taxon>Embryophyta</taxon>
        <taxon>Tracheophyta</taxon>
        <taxon>Spermatophyta</taxon>
        <taxon>Magnoliopsida</taxon>
        <taxon>eudicotyledons</taxon>
        <taxon>Gunneridae</taxon>
        <taxon>Pentapetalae</taxon>
        <taxon>rosids</taxon>
        <taxon>fabids</taxon>
        <taxon>Rosales</taxon>
        <taxon>Rosaceae</taxon>
        <taxon>Rosoideae</taxon>
        <taxon>Rosoideae incertae sedis</taxon>
        <taxon>Rosa</taxon>
    </lineage>
</organism>
<proteinExistence type="predicted"/>
<dbReference type="GO" id="GO:0003677">
    <property type="term" value="F:DNA binding"/>
    <property type="evidence" value="ECO:0007669"/>
    <property type="project" value="UniProtKB-KW"/>
</dbReference>
<evidence type="ECO:0000256" key="6">
    <source>
        <dbReference type="SAM" id="MobiDB-lite"/>
    </source>
</evidence>
<dbReference type="PRINTS" id="PR00404">
    <property type="entry name" value="MADSDOMAIN"/>
</dbReference>
<dbReference type="OrthoDB" id="1933443at2759"/>
<evidence type="ECO:0000256" key="1">
    <source>
        <dbReference type="ARBA" id="ARBA00004123"/>
    </source>
</evidence>
<evidence type="ECO:0000256" key="3">
    <source>
        <dbReference type="ARBA" id="ARBA00023125"/>
    </source>
</evidence>
<name>A0A2P6RC17_ROSCH</name>
<dbReference type="GO" id="GO:0046983">
    <property type="term" value="F:protein dimerization activity"/>
    <property type="evidence" value="ECO:0007669"/>
    <property type="project" value="InterPro"/>
</dbReference>
<evidence type="ECO:0000313" key="9">
    <source>
        <dbReference type="Proteomes" id="UP000238479"/>
    </source>
</evidence>
<sequence length="204" mass="23585">MPTTENIGIRRQATLFKKAHQLSVLCDAEVAIIAFTSDGKLHEFSSTSMEHTLSRYKGEVEQSRPEEGRRHEPAKLEKPKPCDNYIIHELKGKHAALSLEISRRMGKELDDLSREELCALEEQQLWALLSVNDKKKELLVEMLQRSMSGDEQRAVQEKENLIRGFEGRIRERPYVLQDHGLNRMVYSTKLKAVSLYNRPSQIQR</sequence>
<dbReference type="InterPro" id="IPR050142">
    <property type="entry name" value="MADS-box/MEF2_TF"/>
</dbReference>
<keyword evidence="3" id="KW-0238">DNA-binding</keyword>
<keyword evidence="9" id="KW-1185">Reference proteome</keyword>
<evidence type="ECO:0000259" key="7">
    <source>
        <dbReference type="PROSITE" id="PS50066"/>
    </source>
</evidence>
<dbReference type="EMBL" id="PDCK01000041">
    <property type="protein sequence ID" value="PRQ43974.1"/>
    <property type="molecule type" value="Genomic_DNA"/>
</dbReference>
<comment type="caution">
    <text evidence="8">The sequence shown here is derived from an EMBL/GenBank/DDBJ whole genome shotgun (WGS) entry which is preliminary data.</text>
</comment>
<dbReference type="PROSITE" id="PS50066">
    <property type="entry name" value="MADS_BOX_2"/>
    <property type="match status" value="1"/>
</dbReference>
<keyword evidence="2" id="KW-0805">Transcription regulation</keyword>
<dbReference type="Pfam" id="PF00319">
    <property type="entry name" value="SRF-TF"/>
    <property type="match status" value="1"/>
</dbReference>
<dbReference type="AlphaFoldDB" id="A0A2P6RC17"/>
<feature type="region of interest" description="Disordered" evidence="6">
    <location>
        <begin position="52"/>
        <end position="78"/>
    </location>
</feature>
<evidence type="ECO:0000313" key="8">
    <source>
        <dbReference type="EMBL" id="PRQ43974.1"/>
    </source>
</evidence>
<dbReference type="SMART" id="SM00432">
    <property type="entry name" value="MADS"/>
    <property type="match status" value="1"/>
</dbReference>
<dbReference type="GO" id="GO:0005634">
    <property type="term" value="C:nucleus"/>
    <property type="evidence" value="ECO:0007669"/>
    <property type="project" value="UniProtKB-SubCell"/>
</dbReference>
<keyword evidence="5" id="KW-0539">Nucleus</keyword>
<dbReference type="Gene3D" id="3.40.1810.10">
    <property type="entry name" value="Transcription factor, MADS-box"/>
    <property type="match status" value="1"/>
</dbReference>
<gene>
    <name evidence="8" type="ORF">RchiOBHm_Chr3g0474101</name>
</gene>
<dbReference type="SUPFAM" id="SSF55455">
    <property type="entry name" value="SRF-like"/>
    <property type="match status" value="1"/>
</dbReference>
<dbReference type="PANTHER" id="PTHR48019">
    <property type="entry name" value="SERUM RESPONSE FACTOR HOMOLOG"/>
    <property type="match status" value="1"/>
</dbReference>
<evidence type="ECO:0000256" key="4">
    <source>
        <dbReference type="ARBA" id="ARBA00023163"/>
    </source>
</evidence>
<dbReference type="Gramene" id="PRQ43974">
    <property type="protein sequence ID" value="PRQ43974"/>
    <property type="gene ID" value="RchiOBHm_Chr3g0474101"/>
</dbReference>
<feature type="domain" description="MADS-box" evidence="7">
    <location>
        <begin position="10"/>
        <end position="48"/>
    </location>
</feature>